<organism evidence="3 4">
    <name type="scientific">Candidatus Thiodiazotropha lotti</name>
    <dbReference type="NCBI Taxonomy" id="2792787"/>
    <lineage>
        <taxon>Bacteria</taxon>
        <taxon>Pseudomonadati</taxon>
        <taxon>Pseudomonadota</taxon>
        <taxon>Gammaproteobacteria</taxon>
        <taxon>Chromatiales</taxon>
        <taxon>Sedimenticolaceae</taxon>
        <taxon>Candidatus Thiodiazotropha</taxon>
    </lineage>
</organism>
<name>A0A9E4MXK0_9GAMM</name>
<gene>
    <name evidence="3" type="ORF">JAZ04_01330</name>
</gene>
<proteinExistence type="predicted"/>
<dbReference type="EMBL" id="JAEPDI010000001">
    <property type="protein sequence ID" value="MCG7937487.1"/>
    <property type="molecule type" value="Genomic_DNA"/>
</dbReference>
<reference evidence="3" key="1">
    <citation type="journal article" date="2021" name="Proc. Natl. Acad. Sci. U.S.A.">
        <title>Global biogeography of chemosynthetic symbionts reveals both localized and globally distributed symbiont groups. .</title>
        <authorList>
            <person name="Osvatic J.T."/>
            <person name="Wilkins L.G.E."/>
            <person name="Leibrecht L."/>
            <person name="Leray M."/>
            <person name="Zauner S."/>
            <person name="Polzin J."/>
            <person name="Camacho Y."/>
            <person name="Gros O."/>
            <person name="van Gils J.A."/>
            <person name="Eisen J.A."/>
            <person name="Petersen J.M."/>
            <person name="Yuen B."/>
        </authorList>
    </citation>
    <scope>NUCLEOTIDE SEQUENCE</scope>
    <source>
        <strain evidence="3">MAGL173</strain>
    </source>
</reference>
<protein>
    <submittedName>
        <fullName evidence="3">DUF4399 domain-containing protein</fullName>
    </submittedName>
</protein>
<feature type="signal peptide" evidence="1">
    <location>
        <begin position="1"/>
        <end position="22"/>
    </location>
</feature>
<evidence type="ECO:0000259" key="2">
    <source>
        <dbReference type="Pfam" id="PF14347"/>
    </source>
</evidence>
<feature type="domain" description="DUF4399" evidence="2">
    <location>
        <begin position="48"/>
        <end position="142"/>
    </location>
</feature>
<dbReference type="InterPro" id="IPR025512">
    <property type="entry name" value="DUF4399"/>
</dbReference>
<dbReference type="Pfam" id="PF14347">
    <property type="entry name" value="DUF4399"/>
    <property type="match status" value="1"/>
</dbReference>
<feature type="chain" id="PRO_5039306118" evidence="1">
    <location>
        <begin position="23"/>
        <end position="142"/>
    </location>
</feature>
<keyword evidence="1" id="KW-0732">Signal</keyword>
<dbReference type="Proteomes" id="UP000886687">
    <property type="component" value="Unassembled WGS sequence"/>
</dbReference>
<sequence>MKSNLHPFIGLILLLVSLTVTAHTPPPGARVFFIGIEDGAVVDSPFKVKFGIEGFGITPAGTKGKIRHQAGHHHLLINVDQLPDLDSPIPWDERHLHLDNGETEAVVDLPPGTHTLQLLLGDEDHEPQDPVLMSEKITVRVR</sequence>
<evidence type="ECO:0000313" key="4">
    <source>
        <dbReference type="Proteomes" id="UP000886687"/>
    </source>
</evidence>
<dbReference type="AlphaFoldDB" id="A0A9E4MXK0"/>
<evidence type="ECO:0000313" key="3">
    <source>
        <dbReference type="EMBL" id="MCG7937487.1"/>
    </source>
</evidence>
<comment type="caution">
    <text evidence="3">The sequence shown here is derived from an EMBL/GenBank/DDBJ whole genome shotgun (WGS) entry which is preliminary data.</text>
</comment>
<evidence type="ECO:0000256" key="1">
    <source>
        <dbReference type="SAM" id="SignalP"/>
    </source>
</evidence>
<accession>A0A9E4MXK0</accession>